<feature type="compositionally biased region" description="Basic residues" evidence="1">
    <location>
        <begin position="40"/>
        <end position="51"/>
    </location>
</feature>
<name>A5C1J6_VITVI</name>
<feature type="compositionally biased region" description="Low complexity" evidence="1">
    <location>
        <begin position="63"/>
        <end position="72"/>
    </location>
</feature>
<sequence>MAGRSRRGRTERDEELELVREELWEVRRELQEIAQLMRGQRSRRGDRKGKQKVGESSQRRSQHQQQRQRGQQYEGHSSFYVGGEQGAQRAATARVCYGCGAGNHLLRACPLRDAPYARFQLQGGPQQQPTLPFQSPQFHLPYYQMSQLPPTVQGAWTTTMSSQTRSSQGSSARGRGSDYYQKVLFCRPNYNGFKHL</sequence>
<accession>A5C1J6</accession>
<gene>
    <name evidence="2" type="ORF">VITISV_001180</name>
</gene>
<proteinExistence type="predicted"/>
<feature type="region of interest" description="Disordered" evidence="1">
    <location>
        <begin position="35"/>
        <end position="74"/>
    </location>
</feature>
<dbReference type="EMBL" id="AM478844">
    <property type="protein sequence ID" value="CAN81720.1"/>
    <property type="molecule type" value="Genomic_DNA"/>
</dbReference>
<evidence type="ECO:0000256" key="1">
    <source>
        <dbReference type="SAM" id="MobiDB-lite"/>
    </source>
</evidence>
<organism evidence="2">
    <name type="scientific">Vitis vinifera</name>
    <name type="common">Grape</name>
    <dbReference type="NCBI Taxonomy" id="29760"/>
    <lineage>
        <taxon>Eukaryota</taxon>
        <taxon>Viridiplantae</taxon>
        <taxon>Streptophyta</taxon>
        <taxon>Embryophyta</taxon>
        <taxon>Tracheophyta</taxon>
        <taxon>Spermatophyta</taxon>
        <taxon>Magnoliopsida</taxon>
        <taxon>eudicotyledons</taxon>
        <taxon>Gunneridae</taxon>
        <taxon>Pentapetalae</taxon>
        <taxon>rosids</taxon>
        <taxon>Vitales</taxon>
        <taxon>Vitaceae</taxon>
        <taxon>Viteae</taxon>
        <taxon>Vitis</taxon>
    </lineage>
</organism>
<reference evidence="2" key="1">
    <citation type="journal article" date="2007" name="PLoS ONE">
        <title>The first genome sequence of an elite grapevine cultivar (Pinot noir Vitis vinifera L.): coping with a highly heterozygous genome.</title>
        <authorList>
            <person name="Velasco R."/>
            <person name="Zharkikh A."/>
            <person name="Troggio M."/>
            <person name="Cartwright D.A."/>
            <person name="Cestaro A."/>
            <person name="Pruss D."/>
            <person name="Pindo M."/>
            <person name="FitzGerald L.M."/>
            <person name="Vezzulli S."/>
            <person name="Reid J."/>
            <person name="Malacarne G."/>
            <person name="Iliev D."/>
            <person name="Coppola G."/>
            <person name="Wardell B."/>
            <person name="Micheletti D."/>
            <person name="Macalma T."/>
            <person name="Facci M."/>
            <person name="Mitchell J.T."/>
            <person name="Perazzolli M."/>
            <person name="Eldredge G."/>
            <person name="Gatto P."/>
            <person name="Oyzerski R."/>
            <person name="Moretto M."/>
            <person name="Gutin N."/>
            <person name="Stefanini M."/>
            <person name="Chen Y."/>
            <person name="Segala C."/>
            <person name="Davenport C."/>
            <person name="Dematte L."/>
            <person name="Mraz A."/>
            <person name="Battilana J."/>
            <person name="Stormo K."/>
            <person name="Costa F."/>
            <person name="Tao Q."/>
            <person name="Si-Ammour A."/>
            <person name="Harkins T."/>
            <person name="Lackey A."/>
            <person name="Perbost C."/>
            <person name="Taillon B."/>
            <person name="Stella A."/>
            <person name="Solovyev V."/>
            <person name="Fawcett J.A."/>
            <person name="Sterck L."/>
            <person name="Vandepoele K."/>
            <person name="Grando S.M."/>
            <person name="Toppo S."/>
            <person name="Moser C."/>
            <person name="Lanchbury J."/>
            <person name="Bogden R."/>
            <person name="Skolnick M."/>
            <person name="Sgaramella V."/>
            <person name="Bhatnagar S.K."/>
            <person name="Fontana P."/>
            <person name="Gutin A."/>
            <person name="Van de Peer Y."/>
            <person name="Salamini F."/>
            <person name="Viola R."/>
        </authorList>
    </citation>
    <scope>NUCLEOTIDE SEQUENCE</scope>
</reference>
<evidence type="ECO:0000313" key="2">
    <source>
        <dbReference type="EMBL" id="CAN81720.1"/>
    </source>
</evidence>
<dbReference type="AlphaFoldDB" id="A5C1J6"/>
<protein>
    <submittedName>
        <fullName evidence="2">Uncharacterized protein</fullName>
    </submittedName>
</protein>